<keyword evidence="2" id="KW-0732">Signal</keyword>
<dbReference type="RefSeq" id="WP_092452800.1">
    <property type="nucleotide sequence ID" value="NZ_FOJI01000005.1"/>
</dbReference>
<reference evidence="4 5" key="1">
    <citation type="submission" date="2016-10" db="EMBL/GenBank/DDBJ databases">
        <authorList>
            <person name="de Groot N.N."/>
        </authorList>
    </citation>
    <scope>NUCLEOTIDE SEQUENCE [LARGE SCALE GENOMIC DNA]</scope>
    <source>
        <strain evidence="4 5">DSM 9179</strain>
    </source>
</reference>
<dbReference type="AlphaFoldDB" id="A0A1I0PN57"/>
<dbReference type="PANTHER" id="PTHR30024">
    <property type="entry name" value="ALIPHATIC SULFONATES-BINDING PROTEIN-RELATED"/>
    <property type="match status" value="1"/>
</dbReference>
<keyword evidence="5" id="KW-1185">Reference proteome</keyword>
<evidence type="ECO:0000313" key="4">
    <source>
        <dbReference type="EMBL" id="SEW15854.1"/>
    </source>
</evidence>
<evidence type="ECO:0000313" key="5">
    <source>
        <dbReference type="Proteomes" id="UP000199701"/>
    </source>
</evidence>
<accession>A0A1I0PN57</accession>
<name>A0A1I0PN57_9FIRM</name>
<dbReference type="PROSITE" id="PS51257">
    <property type="entry name" value="PROKAR_LIPOPROTEIN"/>
    <property type="match status" value="1"/>
</dbReference>
<feature type="signal peptide" evidence="2">
    <location>
        <begin position="1"/>
        <end position="29"/>
    </location>
</feature>
<gene>
    <name evidence="4" type="ORF">SAMN05421659_105212</name>
</gene>
<feature type="domain" description="Solute-binding protein family 3/N-terminal" evidence="3">
    <location>
        <begin position="58"/>
        <end position="281"/>
    </location>
</feature>
<proteinExistence type="inferred from homology"/>
<dbReference type="Gene3D" id="3.40.190.10">
    <property type="entry name" value="Periplasmic binding protein-like II"/>
    <property type="match status" value="2"/>
</dbReference>
<dbReference type="OrthoDB" id="9814375at2"/>
<dbReference type="STRING" id="99656.SAMN05421659_105212"/>
<dbReference type="SUPFAM" id="SSF53850">
    <property type="entry name" value="Periplasmic binding protein-like II"/>
    <property type="match status" value="1"/>
</dbReference>
<dbReference type="EMBL" id="FOJI01000005">
    <property type="protein sequence ID" value="SEW15854.1"/>
    <property type="molecule type" value="Genomic_DNA"/>
</dbReference>
<evidence type="ECO:0000256" key="1">
    <source>
        <dbReference type="ARBA" id="ARBA00010742"/>
    </source>
</evidence>
<evidence type="ECO:0000259" key="3">
    <source>
        <dbReference type="SMART" id="SM00062"/>
    </source>
</evidence>
<feature type="chain" id="PRO_5039002082" evidence="2">
    <location>
        <begin position="30"/>
        <end position="357"/>
    </location>
</feature>
<dbReference type="SMART" id="SM00062">
    <property type="entry name" value="PBPb"/>
    <property type="match status" value="1"/>
</dbReference>
<dbReference type="InterPro" id="IPR015168">
    <property type="entry name" value="SsuA/THI5"/>
</dbReference>
<dbReference type="Pfam" id="PF09084">
    <property type="entry name" value="NMT1"/>
    <property type="match status" value="1"/>
</dbReference>
<comment type="similarity">
    <text evidence="1">Belongs to the bacterial solute-binding protein SsuA/TauA family.</text>
</comment>
<evidence type="ECO:0000256" key="2">
    <source>
        <dbReference type="SAM" id="SignalP"/>
    </source>
</evidence>
<dbReference type="Proteomes" id="UP000199701">
    <property type="component" value="Unassembled WGS sequence"/>
</dbReference>
<protein>
    <submittedName>
        <fullName evidence="4">Sulfonate transport system substrate-binding protein</fullName>
    </submittedName>
</protein>
<dbReference type="PANTHER" id="PTHR30024:SF42">
    <property type="entry name" value="ALIPHATIC SULFONATES-BINDING PROTEIN-RELATED"/>
    <property type="match status" value="1"/>
</dbReference>
<dbReference type="InterPro" id="IPR001638">
    <property type="entry name" value="Solute-binding_3/MltF_N"/>
</dbReference>
<sequence>MKKIRRGQFGKKVSTILLVISVLSTFVLAGCGADKTTTSTATSSSTIEYPSSLNKTVVLRVAETGWDSYNQLLIAAGLDDTPYTVEYAIFQGGNLCLEAVAADKIDFTGSSEIPPISASLATNGGNFKIVAVSNSSPQNQELVTMGTSGIKTVADLKGKKVGYIKNTTAHYFLSQMLTAAGLKWSDITPVEITTADGVTALKAGSIDAFASYGNSINAAKNIGAVTLKSALKILSGNFPYEVSDKALADTNKRAAAADYLARLQKANEWQKNNLDKWAEISADPTGQTYDDALTLLKATYADFATSVKIADDAIIKSEQSVADTFYELGLYATKVDASKLYDKSFSSDYTAALSKFK</sequence>
<organism evidence="4 5">
    <name type="scientific">[Clostridium] fimetarium</name>
    <dbReference type="NCBI Taxonomy" id="99656"/>
    <lineage>
        <taxon>Bacteria</taxon>
        <taxon>Bacillati</taxon>
        <taxon>Bacillota</taxon>
        <taxon>Clostridia</taxon>
        <taxon>Lachnospirales</taxon>
        <taxon>Lachnospiraceae</taxon>
    </lineage>
</organism>